<gene>
    <name evidence="5" type="ORF">PHJA_000994400</name>
</gene>
<dbReference type="OrthoDB" id="637933at2759"/>
<feature type="domain" description="BTB" evidence="3">
    <location>
        <begin position="483"/>
        <end position="549"/>
    </location>
</feature>
<sequence>MFTCFSKRHSAPPSSTGVVNGLHRFTLEKYSLCKWISGEEHIESGAFTVGGHQWVVTVFPEVVSVGDVYLGLRISLVSEKSDGVRCLFQMSLLDQSGKGDHLTKSFPVRCDVVFNVRGEERFSAHKVILSARSPVFRSMFVASDQRELVITSMEPRVFKSLLHFIYSDTLPEDERALVVDGYAFGTAVSSTFGANLLAAADEYDIKRLKSICESHLWRTNSFGRFAEILSVADRCNASALKHLCFKYAADNYAALVKRDSFNYLRENCPLLLNEMDDYVTETKKEGSSSLHVIDSSMLKSEEDDSESASVTIRRVETGYHDWPLKNYSILLKEIGVSKFIMSDDFTLCGHSWKIFFYPNGVNLESFNSGCGSLFFAPRDQECSIIPVEVLSEVYFLDQSGKGNHRVECLRKFMYVKRGHMFGRANYIKRSNLESPHYLKDDCLMIRCKITVFTFEIRSLPLIRVPESNIVTDFGKLLDSRESADVLFRVGDEMFWRHKWVLVSSCPVFQSRLLDCHQSHEEEIVISHMEPRIFKAILWFIYTGTLEDEDQNVVNYSCSSVSNSFMGKVLAAAHQFELTKLKRICESRILGKLSAESVAYVLHLADIYHATKLKAACLRFAAENLEEVVEVSGVRPRRNQRSQAGSTGTSEVETKVRSMGFVDRAAEALKSMRLNMRRFMESSGRM</sequence>
<comment type="similarity">
    <text evidence="2">Belongs to the Tdpoz family.</text>
</comment>
<dbReference type="InterPro" id="IPR002083">
    <property type="entry name" value="MATH/TRAF_dom"/>
</dbReference>
<evidence type="ECO:0000259" key="4">
    <source>
        <dbReference type="PROSITE" id="PS50144"/>
    </source>
</evidence>
<dbReference type="InterPro" id="IPR045005">
    <property type="entry name" value="BPM1-6"/>
</dbReference>
<dbReference type="InterPro" id="IPR008974">
    <property type="entry name" value="TRAF-like"/>
</dbReference>
<dbReference type="InterPro" id="IPR011333">
    <property type="entry name" value="SKP1/BTB/POZ_sf"/>
</dbReference>
<dbReference type="PROSITE" id="PS50097">
    <property type="entry name" value="BTB"/>
    <property type="match status" value="2"/>
</dbReference>
<dbReference type="InterPro" id="IPR056423">
    <property type="entry name" value="BACK_BPM_SPOP"/>
</dbReference>
<dbReference type="PANTHER" id="PTHR26379">
    <property type="entry name" value="BTB/POZ AND MATH DOMAIN-CONTAINING PROTEIN 1"/>
    <property type="match status" value="1"/>
</dbReference>
<dbReference type="SUPFAM" id="SSF54695">
    <property type="entry name" value="POZ domain"/>
    <property type="match status" value="2"/>
</dbReference>
<feature type="domain" description="MATH" evidence="4">
    <location>
        <begin position="317"/>
        <end position="449"/>
    </location>
</feature>
<feature type="domain" description="MATH" evidence="4">
    <location>
        <begin position="20"/>
        <end position="152"/>
    </location>
</feature>
<dbReference type="SUPFAM" id="SSF49599">
    <property type="entry name" value="TRAF domain-like"/>
    <property type="match status" value="2"/>
</dbReference>
<dbReference type="PANTHER" id="PTHR26379:SF466">
    <property type="entry name" value="BTB_POZ AND MATH DOMAIN-CONTAINING PROTEIN 4"/>
    <property type="match status" value="1"/>
</dbReference>
<evidence type="ECO:0000313" key="5">
    <source>
        <dbReference type="EMBL" id="GFP88507.1"/>
    </source>
</evidence>
<evidence type="ECO:0000256" key="2">
    <source>
        <dbReference type="ARBA" id="ARBA00010846"/>
    </source>
</evidence>
<keyword evidence="6" id="KW-1185">Reference proteome</keyword>
<dbReference type="Gene3D" id="2.60.210.10">
    <property type="entry name" value="Apoptosis, Tumor Necrosis Factor Receptor Associated Protein 2, Chain A"/>
    <property type="match status" value="1"/>
</dbReference>
<reference evidence="5" key="1">
    <citation type="submission" date="2020-07" db="EMBL/GenBank/DDBJ databases">
        <title>Ethylene signaling mediates host invasion by parasitic plants.</title>
        <authorList>
            <person name="Yoshida S."/>
        </authorList>
    </citation>
    <scope>NUCLEOTIDE SEQUENCE</scope>
    <source>
        <strain evidence="5">Okayama</strain>
    </source>
</reference>
<name>A0A830BLX0_9LAMI</name>
<dbReference type="Pfam" id="PF24570">
    <property type="entry name" value="BACK_BPM_SPOP"/>
    <property type="match status" value="2"/>
</dbReference>
<dbReference type="PROSITE" id="PS50144">
    <property type="entry name" value="MATH"/>
    <property type="match status" value="2"/>
</dbReference>
<dbReference type="CDD" id="cd00121">
    <property type="entry name" value="MATH"/>
    <property type="match status" value="2"/>
</dbReference>
<comment type="pathway">
    <text evidence="1">Protein modification; protein ubiquitination.</text>
</comment>
<dbReference type="SMART" id="SM00225">
    <property type="entry name" value="BTB"/>
    <property type="match status" value="2"/>
</dbReference>
<accession>A0A830BLX0</accession>
<dbReference type="EMBL" id="BMAC01000168">
    <property type="protein sequence ID" value="GFP88507.1"/>
    <property type="molecule type" value="Genomic_DNA"/>
</dbReference>
<dbReference type="Gene3D" id="6.10.250.3030">
    <property type="match status" value="1"/>
</dbReference>
<proteinExistence type="inferred from homology"/>
<dbReference type="AlphaFoldDB" id="A0A830BLX0"/>
<dbReference type="Gene3D" id="3.30.710.10">
    <property type="entry name" value="Potassium Channel Kv1.1, Chain A"/>
    <property type="match status" value="2"/>
</dbReference>
<comment type="caution">
    <text evidence="5">The sequence shown here is derived from an EMBL/GenBank/DDBJ whole genome shotgun (WGS) entry which is preliminary data.</text>
</comment>
<evidence type="ECO:0000256" key="1">
    <source>
        <dbReference type="ARBA" id="ARBA00004906"/>
    </source>
</evidence>
<dbReference type="GO" id="GO:0016567">
    <property type="term" value="P:protein ubiquitination"/>
    <property type="evidence" value="ECO:0007669"/>
    <property type="project" value="InterPro"/>
</dbReference>
<dbReference type="Gene3D" id="1.25.40.420">
    <property type="match status" value="1"/>
</dbReference>
<evidence type="ECO:0000313" key="6">
    <source>
        <dbReference type="Proteomes" id="UP000653305"/>
    </source>
</evidence>
<dbReference type="InterPro" id="IPR000210">
    <property type="entry name" value="BTB/POZ_dom"/>
</dbReference>
<organism evidence="5 6">
    <name type="scientific">Phtheirospermum japonicum</name>
    <dbReference type="NCBI Taxonomy" id="374723"/>
    <lineage>
        <taxon>Eukaryota</taxon>
        <taxon>Viridiplantae</taxon>
        <taxon>Streptophyta</taxon>
        <taxon>Embryophyta</taxon>
        <taxon>Tracheophyta</taxon>
        <taxon>Spermatophyta</taxon>
        <taxon>Magnoliopsida</taxon>
        <taxon>eudicotyledons</taxon>
        <taxon>Gunneridae</taxon>
        <taxon>Pentapetalae</taxon>
        <taxon>asterids</taxon>
        <taxon>lamiids</taxon>
        <taxon>Lamiales</taxon>
        <taxon>Orobanchaceae</taxon>
        <taxon>Orobanchaceae incertae sedis</taxon>
        <taxon>Phtheirospermum</taxon>
    </lineage>
</organism>
<dbReference type="Pfam" id="PF22486">
    <property type="entry name" value="MATH_2"/>
    <property type="match status" value="1"/>
</dbReference>
<feature type="domain" description="BTB" evidence="3">
    <location>
        <begin position="110"/>
        <end position="174"/>
    </location>
</feature>
<evidence type="ECO:0000259" key="3">
    <source>
        <dbReference type="PROSITE" id="PS50097"/>
    </source>
</evidence>
<dbReference type="Pfam" id="PF00651">
    <property type="entry name" value="BTB"/>
    <property type="match status" value="2"/>
</dbReference>
<protein>
    <submittedName>
        <fullName evidence="5">BTB/POZ and math domain-containing protein 5</fullName>
    </submittedName>
</protein>
<dbReference type="Proteomes" id="UP000653305">
    <property type="component" value="Unassembled WGS sequence"/>
</dbReference>